<dbReference type="GO" id="GO:0055085">
    <property type="term" value="P:transmembrane transport"/>
    <property type="evidence" value="ECO:0007669"/>
    <property type="project" value="InterPro"/>
</dbReference>
<sequence>MSNWHSIFTLVVFLLTNLVGVFPIHFSVPLPRSVGSLVAKTAVYLRICVPKESCCDLHPDLYKTRRSLQCIRKNDGDEVLGPSVRWHKTAIDFQTAPLIAVLLLLATGSLKGSDVRKGIVGTNEVEPLNIMALFVSLAYMAISLDTTGLFRFLAFWVVRKGGSSGRLLYLYLYLFFFVSGIFVGNDPVILFGTPFLAYFSHVSGILPSTAWIFAQFTTANMSSAVLPSSNLTNLVLTEAFSFSFISFAAHTIIPTIATAAAVYPVLFFALFHLKRFIPEEVNVVTLQRTASEQGDEPINEESREPRNLPGELNDKHGAIFGSVLLGITLAVLVGTSPLNVSVWMITVPPALIMLTRDIWHDRTKWGRQSPIGDHANNNSGAMELQRFPASASQNMVGNEVTPEEKEKSTVLSYYQDLKENTLPTLLSIIPRLPVSLVLFAFCMFILVQALTTWGWVEIFASWWASWIDMCGKKGISSETIGAIWGMLIVSTFLCNLCGTNIGTTILLARVLQVWLERSASSNIFIDPKVRLGSIYALALGTNFGAFSFSFSASLAGLLWRDILRQKGIIVRQKQFALTNLPLIGTAIVVSGAVLIAEVNIVSN</sequence>
<feature type="domain" description="Citrate transporter-like" evidence="9">
    <location>
        <begin position="99"/>
        <end position="355"/>
    </location>
</feature>
<feature type="transmembrane region" description="Helical" evidence="8">
    <location>
        <begin position="195"/>
        <end position="213"/>
    </location>
</feature>
<evidence type="ECO:0000256" key="6">
    <source>
        <dbReference type="ARBA" id="ARBA00023136"/>
    </source>
</evidence>
<dbReference type="InterPro" id="IPR004680">
    <property type="entry name" value="Cit_transptr-like_dom"/>
</dbReference>
<feature type="compositionally biased region" description="Basic and acidic residues" evidence="7">
    <location>
        <begin position="300"/>
        <end position="310"/>
    </location>
</feature>
<dbReference type="Proteomes" id="UP000217199">
    <property type="component" value="Unassembled WGS sequence"/>
</dbReference>
<feature type="transmembrane region" description="Helical" evidence="8">
    <location>
        <begin position="251"/>
        <end position="271"/>
    </location>
</feature>
<dbReference type="PANTHER" id="PTHR43302:SF5">
    <property type="entry name" value="TRANSPORTER ARSB-RELATED"/>
    <property type="match status" value="1"/>
</dbReference>
<evidence type="ECO:0000256" key="3">
    <source>
        <dbReference type="ARBA" id="ARBA00022475"/>
    </source>
</evidence>
<dbReference type="PANTHER" id="PTHR43302">
    <property type="entry name" value="TRANSPORTER ARSB-RELATED"/>
    <property type="match status" value="1"/>
</dbReference>
<dbReference type="GO" id="GO:0005886">
    <property type="term" value="C:plasma membrane"/>
    <property type="evidence" value="ECO:0007669"/>
    <property type="project" value="UniProtKB-SubCell"/>
</dbReference>
<evidence type="ECO:0000256" key="5">
    <source>
        <dbReference type="ARBA" id="ARBA00022989"/>
    </source>
</evidence>
<evidence type="ECO:0000259" key="9">
    <source>
        <dbReference type="Pfam" id="PF03600"/>
    </source>
</evidence>
<evidence type="ECO:0000256" key="2">
    <source>
        <dbReference type="ARBA" id="ARBA00022448"/>
    </source>
</evidence>
<organism evidence="10 11">
    <name type="scientific">Pyrrhoderma noxium</name>
    <dbReference type="NCBI Taxonomy" id="2282107"/>
    <lineage>
        <taxon>Eukaryota</taxon>
        <taxon>Fungi</taxon>
        <taxon>Dikarya</taxon>
        <taxon>Basidiomycota</taxon>
        <taxon>Agaricomycotina</taxon>
        <taxon>Agaricomycetes</taxon>
        <taxon>Hymenochaetales</taxon>
        <taxon>Hymenochaetaceae</taxon>
        <taxon>Pyrrhoderma</taxon>
    </lineage>
</organism>
<feature type="transmembrane region" description="Helical" evidence="8">
    <location>
        <begin position="483"/>
        <end position="514"/>
    </location>
</feature>
<gene>
    <name evidence="10" type="ORF">PNOK_0181000</name>
</gene>
<protein>
    <submittedName>
        <fullName evidence="10">Arsenite transmembrane transporter</fullName>
    </submittedName>
</protein>
<dbReference type="InParanoid" id="A0A286UQH7"/>
<feature type="region of interest" description="Disordered" evidence="7">
    <location>
        <begin position="289"/>
        <end position="310"/>
    </location>
</feature>
<evidence type="ECO:0000256" key="8">
    <source>
        <dbReference type="SAM" id="Phobius"/>
    </source>
</evidence>
<dbReference type="Pfam" id="PF03600">
    <property type="entry name" value="CitMHS"/>
    <property type="match status" value="1"/>
</dbReference>
<keyword evidence="5 8" id="KW-1133">Transmembrane helix</keyword>
<keyword evidence="3" id="KW-1003">Cell membrane</keyword>
<evidence type="ECO:0000313" key="10">
    <source>
        <dbReference type="EMBL" id="PAV21853.1"/>
    </source>
</evidence>
<name>A0A286UQH7_9AGAM</name>
<feature type="transmembrane region" description="Helical" evidence="8">
    <location>
        <begin position="316"/>
        <end position="334"/>
    </location>
</feature>
<evidence type="ECO:0000256" key="1">
    <source>
        <dbReference type="ARBA" id="ARBA00004651"/>
    </source>
</evidence>
<dbReference type="AlphaFoldDB" id="A0A286UQH7"/>
<reference evidence="10 11" key="1">
    <citation type="journal article" date="2017" name="Mol. Ecol.">
        <title>Comparative and population genomic landscape of Phellinus noxius: A hypervariable fungus causing root rot in trees.</title>
        <authorList>
            <person name="Chung C.L."/>
            <person name="Lee T.J."/>
            <person name="Akiba M."/>
            <person name="Lee H.H."/>
            <person name="Kuo T.H."/>
            <person name="Liu D."/>
            <person name="Ke H.M."/>
            <person name="Yokoi T."/>
            <person name="Roa M.B."/>
            <person name="Lu M.J."/>
            <person name="Chang Y.Y."/>
            <person name="Ann P.J."/>
            <person name="Tsai J.N."/>
            <person name="Chen C.Y."/>
            <person name="Tzean S.S."/>
            <person name="Ota Y."/>
            <person name="Hattori T."/>
            <person name="Sahashi N."/>
            <person name="Liou R.F."/>
            <person name="Kikuchi T."/>
            <person name="Tsai I.J."/>
        </authorList>
    </citation>
    <scope>NUCLEOTIDE SEQUENCE [LARGE SCALE GENOMIC DNA]</scope>
    <source>
        <strain evidence="10 11">FFPRI411160</strain>
    </source>
</reference>
<feature type="transmembrane region" description="Helical" evidence="8">
    <location>
        <begin position="580"/>
        <end position="601"/>
    </location>
</feature>
<comment type="caution">
    <text evidence="10">The sequence shown here is derived from an EMBL/GenBank/DDBJ whole genome shotgun (WGS) entry which is preliminary data.</text>
</comment>
<evidence type="ECO:0000256" key="7">
    <source>
        <dbReference type="SAM" id="MobiDB-lite"/>
    </source>
</evidence>
<feature type="transmembrane region" description="Helical" evidence="8">
    <location>
        <begin position="130"/>
        <end position="154"/>
    </location>
</feature>
<dbReference type="EMBL" id="NBII01000002">
    <property type="protein sequence ID" value="PAV21853.1"/>
    <property type="molecule type" value="Genomic_DNA"/>
</dbReference>
<evidence type="ECO:0000313" key="11">
    <source>
        <dbReference type="Proteomes" id="UP000217199"/>
    </source>
</evidence>
<comment type="subcellular location">
    <subcellularLocation>
        <location evidence="1">Cell membrane</location>
        <topology evidence="1">Multi-pass membrane protein</topology>
    </subcellularLocation>
</comment>
<feature type="transmembrane region" description="Helical" evidence="8">
    <location>
        <begin position="534"/>
        <end position="559"/>
    </location>
</feature>
<dbReference type="OrthoDB" id="442352at2759"/>
<keyword evidence="4 8" id="KW-0812">Transmembrane</keyword>
<keyword evidence="6 8" id="KW-0472">Membrane</keyword>
<accession>A0A286UQH7</accession>
<feature type="transmembrane region" description="Helical" evidence="8">
    <location>
        <begin position="6"/>
        <end position="26"/>
    </location>
</feature>
<feature type="transmembrane region" description="Helical" evidence="8">
    <location>
        <begin position="166"/>
        <end position="183"/>
    </location>
</feature>
<proteinExistence type="predicted"/>
<keyword evidence="2" id="KW-0813">Transport</keyword>
<feature type="transmembrane region" description="Helical" evidence="8">
    <location>
        <begin position="90"/>
        <end position="110"/>
    </location>
</feature>
<keyword evidence="11" id="KW-1185">Reference proteome</keyword>
<dbReference type="STRING" id="2282107.A0A286UQH7"/>
<evidence type="ECO:0000256" key="4">
    <source>
        <dbReference type="ARBA" id="ARBA00022692"/>
    </source>
</evidence>